<evidence type="ECO:0000256" key="7">
    <source>
        <dbReference type="ARBA" id="ARBA00061580"/>
    </source>
</evidence>
<dbReference type="Gene3D" id="1.10.1370.30">
    <property type="match status" value="1"/>
</dbReference>
<evidence type="ECO:0000256" key="9">
    <source>
        <dbReference type="PIRSR" id="PIRSR006615-1"/>
    </source>
</evidence>
<dbReference type="AlphaFoldDB" id="A0A0C1MNM2"/>
<dbReference type="EC" id="3.4.17.19" evidence="8"/>
<dbReference type="GO" id="GO:0004181">
    <property type="term" value="F:metallocarboxypeptidase activity"/>
    <property type="evidence" value="ECO:0007669"/>
    <property type="project" value="UniProtKB-UniRule"/>
</dbReference>
<keyword evidence="9" id="KW-0862">Zinc</keyword>
<dbReference type="SUPFAM" id="SSF55486">
    <property type="entry name" value="Metalloproteases ('zincins'), catalytic domain"/>
    <property type="match status" value="1"/>
</dbReference>
<name>A0A0C1MNM2_9GAMM</name>
<keyword evidence="4 8" id="KW-0378">Hydrolase</keyword>
<gene>
    <name evidence="11" type="ORF">JF50_01905</name>
</gene>
<evidence type="ECO:0000256" key="10">
    <source>
        <dbReference type="PIRSR" id="PIRSR006615-2"/>
    </source>
</evidence>
<dbReference type="RefSeq" id="WP_039607820.1">
    <property type="nucleotide sequence ID" value="NZ_JWIC01000003.1"/>
</dbReference>
<comment type="similarity">
    <text evidence="7 8">Belongs to the peptidase M32 family.</text>
</comment>
<dbReference type="OrthoDB" id="9772308at2"/>
<feature type="binding site" evidence="9">
    <location>
        <position position="289"/>
    </location>
    <ligand>
        <name>Zn(2+)</name>
        <dbReference type="ChEBI" id="CHEBI:29105"/>
        <note>catalytic</note>
    </ligand>
</feature>
<comment type="function">
    <text evidence="8">Broad specificity carboxypetidase that releases amino acids sequentially from the C-terminus, including neutral, aromatic, polar and basic residues.</text>
</comment>
<dbReference type="PRINTS" id="PR00998">
    <property type="entry name" value="CRBOXYPTASET"/>
</dbReference>
<dbReference type="PIRSF" id="PIRSF006615">
    <property type="entry name" value="Zn_crbxpep_Taq"/>
    <property type="match status" value="1"/>
</dbReference>
<evidence type="ECO:0000313" key="11">
    <source>
        <dbReference type="EMBL" id="KID58649.1"/>
    </source>
</evidence>
<evidence type="ECO:0000256" key="4">
    <source>
        <dbReference type="ARBA" id="ARBA00022801"/>
    </source>
</evidence>
<dbReference type="PROSITE" id="PS52034">
    <property type="entry name" value="PEPTIDASE_M32"/>
    <property type="match status" value="1"/>
</dbReference>
<dbReference type="EMBL" id="JWIC01000003">
    <property type="protein sequence ID" value="KID58649.1"/>
    <property type="molecule type" value="Genomic_DNA"/>
</dbReference>
<dbReference type="InterPro" id="IPR001333">
    <property type="entry name" value="Peptidase_M32_Taq"/>
</dbReference>
<protein>
    <recommendedName>
        <fullName evidence="8">Metal-dependent carboxypeptidase</fullName>
        <ecNumber evidence="8">3.4.17.19</ecNumber>
    </recommendedName>
</protein>
<dbReference type="PANTHER" id="PTHR34217:SF1">
    <property type="entry name" value="CARBOXYPEPTIDASE 1"/>
    <property type="match status" value="1"/>
</dbReference>
<dbReference type="Proteomes" id="UP000031327">
    <property type="component" value="Unassembled WGS sequence"/>
</dbReference>
<reference evidence="11 12" key="1">
    <citation type="submission" date="2014-12" db="EMBL/GenBank/DDBJ databases">
        <title>Draft Genome Sequence of Pseudoalteromonas luteoviolacea HI1.</title>
        <authorList>
            <person name="Asahina A.Y."/>
            <person name="Hadfield M.G."/>
        </authorList>
    </citation>
    <scope>NUCLEOTIDE SEQUENCE [LARGE SCALE GENOMIC DNA]</scope>
    <source>
        <strain evidence="11 12">HI1</strain>
    </source>
</reference>
<dbReference type="PANTHER" id="PTHR34217">
    <property type="entry name" value="METAL-DEPENDENT CARBOXYPEPTIDASE"/>
    <property type="match status" value="1"/>
</dbReference>
<organism evidence="11 12">
    <name type="scientific">Pseudoalteromonas luteoviolacea</name>
    <dbReference type="NCBI Taxonomy" id="43657"/>
    <lineage>
        <taxon>Bacteria</taxon>
        <taxon>Pseudomonadati</taxon>
        <taxon>Pseudomonadota</taxon>
        <taxon>Gammaproteobacteria</taxon>
        <taxon>Alteromonadales</taxon>
        <taxon>Pseudoalteromonadaceae</taxon>
        <taxon>Pseudoalteromonas</taxon>
    </lineage>
</organism>
<evidence type="ECO:0000313" key="12">
    <source>
        <dbReference type="Proteomes" id="UP000031327"/>
    </source>
</evidence>
<evidence type="ECO:0000256" key="3">
    <source>
        <dbReference type="ARBA" id="ARBA00022723"/>
    </source>
</evidence>
<keyword evidence="2 8" id="KW-0645">Protease</keyword>
<evidence type="ECO:0000256" key="6">
    <source>
        <dbReference type="ARBA" id="ARBA00052755"/>
    </source>
</evidence>
<comment type="cofactor">
    <cofactor evidence="9">
        <name>Zn(2+)</name>
        <dbReference type="ChEBI" id="CHEBI:29105"/>
    </cofactor>
    <text evidence="9">Binds 1 zinc ion per subunit.</text>
</comment>
<evidence type="ECO:0000256" key="8">
    <source>
        <dbReference type="PIRNR" id="PIRNR006615"/>
    </source>
</evidence>
<evidence type="ECO:0000256" key="1">
    <source>
        <dbReference type="ARBA" id="ARBA00022645"/>
    </source>
</evidence>
<dbReference type="GO" id="GO:0006508">
    <property type="term" value="P:proteolysis"/>
    <property type="evidence" value="ECO:0007669"/>
    <property type="project" value="UniProtKB-UniRule"/>
</dbReference>
<dbReference type="CDD" id="cd06460">
    <property type="entry name" value="M32_Taq"/>
    <property type="match status" value="1"/>
</dbReference>
<feature type="binding site" evidence="9">
    <location>
        <position position="263"/>
    </location>
    <ligand>
        <name>Zn(2+)</name>
        <dbReference type="ChEBI" id="CHEBI:29105"/>
        <note>catalytic</note>
    </ligand>
</feature>
<dbReference type="FunFam" id="1.10.1370.30:FF:000003">
    <property type="entry name" value="Thermostable carboxypeptidase 1"/>
    <property type="match status" value="1"/>
</dbReference>
<keyword evidence="3 8" id="KW-0479">Metal-binding</keyword>
<evidence type="ECO:0000256" key="2">
    <source>
        <dbReference type="ARBA" id="ARBA00022670"/>
    </source>
</evidence>
<keyword evidence="1 8" id="KW-0121">Carboxypeptidase</keyword>
<keyword evidence="5 8" id="KW-0482">Metalloprotease</keyword>
<accession>A0A0C1MNM2</accession>
<sequence>MASTSYQKLVEHYQSINNFEHLHAICGWDQATMMPSGGSDSRAEAMAELAVHLHALHTAPHLAELFDNVKQEELIPSQQVCIREMFRVWQMKTVLPSELVKAKSLAGAKCEHQWRTQRNENDWHGFIKNFAPVVALSQEEAQIRATASELTPYDAMLDIYEPGMRSAQVDQLFDDMTSWLPQFIQEASQNNNPQIEATYSIPKQAQLAHELMTLLGFNFDHGRLDTSVHPFCGGTSQDTRITTRYDEADFVNAMMGVIHETGHACYEQNLPKAINKLPVGKARSMGIHESQSLFYEMQIARSAEFIALLSQRAAHYFPEYTSVNTTENLQTQLQRVQPSLIRVDADEVTYPAHIILRYDIERDIINGKINATDIPELWDLKMSQLLGISTKGNYKDGCMQDIHWTDGSFGYFPSYTLGAMYAAQFKHAMAKVIDISAHISSGNFTPIYDWLNIHIWQKASTLTTEELLIQATGSALDPHIFQSHLRQRYR</sequence>
<comment type="caution">
    <text evidence="11">The sequence shown here is derived from an EMBL/GenBank/DDBJ whole genome shotgun (WGS) entry which is preliminary data.</text>
</comment>
<proteinExistence type="inferred from homology"/>
<feature type="active site" description="Proton donor/acceptor" evidence="10">
    <location>
        <position position="260"/>
    </location>
</feature>
<evidence type="ECO:0000256" key="5">
    <source>
        <dbReference type="ARBA" id="ARBA00023049"/>
    </source>
</evidence>
<dbReference type="Pfam" id="PF02074">
    <property type="entry name" value="Peptidase_M32"/>
    <property type="match status" value="1"/>
</dbReference>
<feature type="binding site" evidence="9">
    <location>
        <position position="259"/>
    </location>
    <ligand>
        <name>Zn(2+)</name>
        <dbReference type="ChEBI" id="CHEBI:29105"/>
        <note>catalytic</note>
    </ligand>
</feature>
<comment type="catalytic activity">
    <reaction evidence="6 8">
        <text>Release of a C-terminal amino acid with broad specificity, except for -Pro.</text>
        <dbReference type="EC" id="3.4.17.19"/>
    </reaction>
</comment>
<dbReference type="GO" id="GO:0008270">
    <property type="term" value="F:zinc ion binding"/>
    <property type="evidence" value="ECO:0007669"/>
    <property type="project" value="UniProtKB-ARBA"/>
</dbReference>